<evidence type="ECO:0000313" key="2">
    <source>
        <dbReference type="Proteomes" id="UP000327157"/>
    </source>
</evidence>
<keyword evidence="2" id="KW-1185">Reference proteome</keyword>
<name>A0A5N5IDQ8_9ROSA</name>
<dbReference type="OrthoDB" id="641808at2759"/>
<proteinExistence type="predicted"/>
<accession>A0A5N5IDQ8</accession>
<reference evidence="2" key="2">
    <citation type="submission" date="2019-10" db="EMBL/GenBank/DDBJ databases">
        <title>A de novo genome assembly of a pear dwarfing rootstock.</title>
        <authorList>
            <person name="Wang F."/>
            <person name="Wang J."/>
            <person name="Li S."/>
            <person name="Zhang Y."/>
            <person name="Fang M."/>
            <person name="Ma L."/>
            <person name="Zhao Y."/>
            <person name="Jiang S."/>
        </authorList>
    </citation>
    <scope>NUCLEOTIDE SEQUENCE [LARGE SCALE GENOMIC DNA]</scope>
</reference>
<reference evidence="1 2" key="3">
    <citation type="submission" date="2019-11" db="EMBL/GenBank/DDBJ databases">
        <title>A de novo genome assembly of a pear dwarfing rootstock.</title>
        <authorList>
            <person name="Wang F."/>
            <person name="Wang J."/>
            <person name="Li S."/>
            <person name="Zhang Y."/>
            <person name="Fang M."/>
            <person name="Ma L."/>
            <person name="Zhao Y."/>
            <person name="Jiang S."/>
        </authorList>
    </citation>
    <scope>NUCLEOTIDE SEQUENCE [LARGE SCALE GENOMIC DNA]</scope>
    <source>
        <strain evidence="1">S2</strain>
        <tissue evidence="1">Leaf</tissue>
    </source>
</reference>
<organism evidence="1 2">
    <name type="scientific">Pyrus ussuriensis x Pyrus communis</name>
    <dbReference type="NCBI Taxonomy" id="2448454"/>
    <lineage>
        <taxon>Eukaryota</taxon>
        <taxon>Viridiplantae</taxon>
        <taxon>Streptophyta</taxon>
        <taxon>Embryophyta</taxon>
        <taxon>Tracheophyta</taxon>
        <taxon>Spermatophyta</taxon>
        <taxon>Magnoliopsida</taxon>
        <taxon>eudicotyledons</taxon>
        <taxon>Gunneridae</taxon>
        <taxon>Pentapetalae</taxon>
        <taxon>rosids</taxon>
        <taxon>fabids</taxon>
        <taxon>Rosales</taxon>
        <taxon>Rosaceae</taxon>
        <taxon>Amygdaloideae</taxon>
        <taxon>Maleae</taxon>
        <taxon>Pyrus</taxon>
    </lineage>
</organism>
<sequence>MKNPHVPPPRPLYKQISWSPDTIREETWQRRTSISGTRSLVRSKSVSGDDLEELKACIELGFGFDLPDVDPKLSDTLPALEFYHDVNKQCSKSLLTDSGDAEEVKTRLRQWAKFVACSVRESSSSSI</sequence>
<dbReference type="AlphaFoldDB" id="A0A5N5IDQ8"/>
<protein>
    <submittedName>
        <fullName evidence="1">Uncharacterized protein</fullName>
    </submittedName>
</protein>
<dbReference type="PANTHER" id="PTHR31865:SF22">
    <property type="entry name" value="DUF1685 FAMILY PROTEIN"/>
    <property type="match status" value="1"/>
</dbReference>
<dbReference type="InterPro" id="IPR012881">
    <property type="entry name" value="DUF1685"/>
</dbReference>
<comment type="caution">
    <text evidence="1">The sequence shown here is derived from an EMBL/GenBank/DDBJ whole genome shotgun (WGS) entry which is preliminary data.</text>
</comment>
<evidence type="ECO:0000313" key="1">
    <source>
        <dbReference type="EMBL" id="KAB2635850.1"/>
    </source>
</evidence>
<dbReference type="Pfam" id="PF07939">
    <property type="entry name" value="DUF1685"/>
    <property type="match status" value="1"/>
</dbReference>
<dbReference type="Proteomes" id="UP000327157">
    <property type="component" value="Chromosome 5"/>
</dbReference>
<reference evidence="1 2" key="1">
    <citation type="submission" date="2019-09" db="EMBL/GenBank/DDBJ databases">
        <authorList>
            <person name="Ou C."/>
        </authorList>
    </citation>
    <scope>NUCLEOTIDE SEQUENCE [LARGE SCALE GENOMIC DNA]</scope>
    <source>
        <strain evidence="1">S2</strain>
        <tissue evidence="1">Leaf</tissue>
    </source>
</reference>
<dbReference type="PANTHER" id="PTHR31865">
    <property type="entry name" value="OSJNBA0071G03.3 PROTEIN"/>
    <property type="match status" value="1"/>
</dbReference>
<dbReference type="EMBL" id="SMOL01000004">
    <property type="protein sequence ID" value="KAB2635850.1"/>
    <property type="molecule type" value="Genomic_DNA"/>
</dbReference>
<gene>
    <name evidence="1" type="ORF">D8674_026384</name>
</gene>